<comment type="caution">
    <text evidence="1">The sequence shown here is derived from an EMBL/GenBank/DDBJ whole genome shotgun (WGS) entry which is preliminary data.</text>
</comment>
<gene>
    <name evidence="1" type="ORF">FKG95_15000</name>
</gene>
<accession>A0A545TP41</accession>
<organism evidence="1 2">
    <name type="scientific">Denitrobaculum tricleocarpae</name>
    <dbReference type="NCBI Taxonomy" id="2591009"/>
    <lineage>
        <taxon>Bacteria</taxon>
        <taxon>Pseudomonadati</taxon>
        <taxon>Pseudomonadota</taxon>
        <taxon>Alphaproteobacteria</taxon>
        <taxon>Rhodospirillales</taxon>
        <taxon>Rhodospirillaceae</taxon>
        <taxon>Denitrobaculum</taxon>
    </lineage>
</organism>
<protein>
    <submittedName>
        <fullName evidence="1">Uncharacterized protein</fullName>
    </submittedName>
</protein>
<name>A0A545TP41_9PROT</name>
<evidence type="ECO:0000313" key="1">
    <source>
        <dbReference type="EMBL" id="TQV78990.1"/>
    </source>
</evidence>
<dbReference type="OrthoDB" id="1184601at2"/>
<dbReference type="EMBL" id="VHSH01000005">
    <property type="protein sequence ID" value="TQV78990.1"/>
    <property type="molecule type" value="Genomic_DNA"/>
</dbReference>
<dbReference type="Proteomes" id="UP000315252">
    <property type="component" value="Unassembled WGS sequence"/>
</dbReference>
<evidence type="ECO:0000313" key="2">
    <source>
        <dbReference type="Proteomes" id="UP000315252"/>
    </source>
</evidence>
<proteinExistence type="predicted"/>
<dbReference type="RefSeq" id="WP_142897213.1">
    <property type="nucleotide sequence ID" value="NZ_ML660056.1"/>
</dbReference>
<reference evidence="1 2" key="1">
    <citation type="submission" date="2019-06" db="EMBL/GenBank/DDBJ databases">
        <title>Whole genome sequence for Rhodospirillaceae sp. R148.</title>
        <authorList>
            <person name="Wang G."/>
        </authorList>
    </citation>
    <scope>NUCLEOTIDE SEQUENCE [LARGE SCALE GENOMIC DNA]</scope>
    <source>
        <strain evidence="1 2">R148</strain>
    </source>
</reference>
<keyword evidence="2" id="KW-1185">Reference proteome</keyword>
<dbReference type="AlphaFoldDB" id="A0A545TP41"/>
<sequence length="329" mass="36960">MAKAKKYKIPPGWIGGFMESNPAFSYPDPDLSSLPMLCNMDNIDKLTRQQAAIWPQFSWQTIPGDETSRCYQMFAPDISRIGYTDQGRAYSIICPQQGACSPSFGCLNIEVTVTGNRGWVDEPSKTLAADISVEGQIWFSPSAHENFFVRMIWDLFAKNGLPFPSSKAKSIKINLYHAENPIREALPIRMGESPRFKNPAFARHEAEAFAVANVEVKIGPIRKVGNEVVDEFNQLVMDAFNLASGNLLTPGNILTWNVWVTGPQLVDRQEWRDHAEKWRKSIDTGHGSPDGPGTRPRYFDGRLFSPVESAVEEEIDKIIAYLKKHLPKL</sequence>